<accession>A0A1F6CJ91</accession>
<dbReference type="CDD" id="cd00102">
    <property type="entry name" value="IPT"/>
    <property type="match status" value="1"/>
</dbReference>
<dbReference type="Pfam" id="PF18998">
    <property type="entry name" value="Flg_new_2"/>
    <property type="match status" value="2"/>
</dbReference>
<dbReference type="Pfam" id="PF01471">
    <property type="entry name" value="PG_binding_1"/>
    <property type="match status" value="1"/>
</dbReference>
<dbReference type="InterPro" id="IPR002105">
    <property type="entry name" value="Dockerin_1_rpt"/>
</dbReference>
<dbReference type="InterPro" id="IPR002477">
    <property type="entry name" value="Peptidoglycan-bd-like"/>
</dbReference>
<dbReference type="SUPFAM" id="SSF81296">
    <property type="entry name" value="E set domains"/>
    <property type="match status" value="2"/>
</dbReference>
<dbReference type="SUPFAM" id="SSF47090">
    <property type="entry name" value="PGBD-like"/>
    <property type="match status" value="1"/>
</dbReference>
<dbReference type="PROSITE" id="PS00018">
    <property type="entry name" value="EF_HAND_1"/>
    <property type="match status" value="2"/>
</dbReference>
<proteinExistence type="predicted"/>
<dbReference type="Pfam" id="PF02368">
    <property type="entry name" value="Big_2"/>
    <property type="match status" value="1"/>
</dbReference>
<organism evidence="2 3">
    <name type="scientific">Candidatus Kaiserbacteria bacterium RIFCSPHIGHO2_01_FULL_53_31</name>
    <dbReference type="NCBI Taxonomy" id="1798481"/>
    <lineage>
        <taxon>Bacteria</taxon>
        <taxon>Candidatus Kaiseribacteriota</taxon>
    </lineage>
</organism>
<dbReference type="GO" id="GO:0004553">
    <property type="term" value="F:hydrolase activity, hydrolyzing O-glycosyl compounds"/>
    <property type="evidence" value="ECO:0007669"/>
    <property type="project" value="InterPro"/>
</dbReference>
<comment type="caution">
    <text evidence="2">The sequence shown here is derived from an EMBL/GenBank/DDBJ whole genome shotgun (WGS) entry which is preliminary data.</text>
</comment>
<dbReference type="InterPro" id="IPR036439">
    <property type="entry name" value="Dockerin_dom_sf"/>
</dbReference>
<dbReference type="GO" id="GO:0000272">
    <property type="term" value="P:polysaccharide catabolic process"/>
    <property type="evidence" value="ECO:0007669"/>
    <property type="project" value="InterPro"/>
</dbReference>
<name>A0A1F6CJ91_9BACT</name>
<dbReference type="InterPro" id="IPR036365">
    <property type="entry name" value="PGBD-like_sf"/>
</dbReference>
<dbReference type="Pfam" id="PF00404">
    <property type="entry name" value="Dockerin_1"/>
    <property type="match status" value="1"/>
</dbReference>
<dbReference type="SMART" id="SM00635">
    <property type="entry name" value="BID_2"/>
    <property type="match status" value="1"/>
</dbReference>
<dbReference type="Gene3D" id="1.10.101.10">
    <property type="entry name" value="PGBD-like superfamily/PGBD"/>
    <property type="match status" value="1"/>
</dbReference>
<dbReference type="CDD" id="cd00603">
    <property type="entry name" value="IPT_PCSR"/>
    <property type="match status" value="1"/>
</dbReference>
<dbReference type="SUPFAM" id="SSF49373">
    <property type="entry name" value="Invasin/intimin cell-adhesion fragments"/>
    <property type="match status" value="1"/>
</dbReference>
<dbReference type="SUPFAM" id="SSF63446">
    <property type="entry name" value="Type I dockerin domain"/>
    <property type="match status" value="3"/>
</dbReference>
<dbReference type="InterPro" id="IPR013783">
    <property type="entry name" value="Ig-like_fold"/>
</dbReference>
<dbReference type="InterPro" id="IPR018247">
    <property type="entry name" value="EF_Hand_1_Ca_BS"/>
</dbReference>
<evidence type="ECO:0000313" key="3">
    <source>
        <dbReference type="Proteomes" id="UP000178815"/>
    </source>
</evidence>
<feature type="domain" description="BIG2" evidence="1">
    <location>
        <begin position="35"/>
        <end position="117"/>
    </location>
</feature>
<protein>
    <recommendedName>
        <fullName evidence="1">BIG2 domain-containing protein</fullName>
    </recommendedName>
</protein>
<dbReference type="InterPro" id="IPR003343">
    <property type="entry name" value="Big_2"/>
</dbReference>
<dbReference type="InterPro" id="IPR044060">
    <property type="entry name" value="Bacterial_rp_domain"/>
</dbReference>
<dbReference type="InterPro" id="IPR008964">
    <property type="entry name" value="Invasin/intimin_cell_adhesion"/>
</dbReference>
<feature type="non-terminal residue" evidence="2">
    <location>
        <position position="1"/>
    </location>
</feature>
<dbReference type="InterPro" id="IPR036366">
    <property type="entry name" value="PGBDSf"/>
</dbReference>
<reference evidence="2 3" key="1">
    <citation type="journal article" date="2016" name="Nat. Commun.">
        <title>Thousands of microbial genomes shed light on interconnected biogeochemical processes in an aquifer system.</title>
        <authorList>
            <person name="Anantharaman K."/>
            <person name="Brown C.T."/>
            <person name="Hug L.A."/>
            <person name="Sharon I."/>
            <person name="Castelle C.J."/>
            <person name="Probst A.J."/>
            <person name="Thomas B.C."/>
            <person name="Singh A."/>
            <person name="Wilkins M.J."/>
            <person name="Karaoz U."/>
            <person name="Brodie E.L."/>
            <person name="Williams K.H."/>
            <person name="Hubbard S.S."/>
            <person name="Banfield J.F."/>
        </authorList>
    </citation>
    <scope>NUCLEOTIDE SEQUENCE [LARGE SCALE GENOMIC DNA]</scope>
</reference>
<dbReference type="InterPro" id="IPR014756">
    <property type="entry name" value="Ig_E-set"/>
</dbReference>
<dbReference type="Gene3D" id="1.10.1330.10">
    <property type="entry name" value="Dockerin domain"/>
    <property type="match status" value="2"/>
</dbReference>
<sequence length="1024" mass="106151">LISAVSAGTAVITVTTVDGAKTATDTITVVNPVIHVTSVSTSDENQNHTLTVGNTYDLGSKIIVLPLNATDKTVTYSSANPSIATVNSTTGLVTAIAPGFSYITITTRDGGKTAQYLIAIRPVQHNLTYLTDSNGSIPNINRTQIVNDDDNGEPVLAIANTGYHFVSWSDGSTANPRTDTNIKGDITVTASFAANPTYTITVTQSANGTIIPSTQTNITSGTNQTFTITPASGYRIVSVSVDGVSVGAVASYTFSNITTNHTIAAFFAVTITSTNGACSVPAVHYTCSSPAASTNPASGSSAYTWTCPGTNGGTNALCSEPKPAPTASLSVSPTSVAYGSPATLSWSSTNATSCTTSTNWTTGGALTGSKQTAALTANTTYTLRCSGNGQTTAVQSVTVAVGPAPIMPTITSITPASAPAGSAGLTLRVNGKNFVSGASTIYVNGVQIPLTHTNFISATQLTTVIPSSSLTTAGTLIITVVTTGPNGGTSNSQIFTVSPVTSSSIPTITSISPSSVAVGRGSRWLTIYGSKFIYYSLARVYFDGSQRYLANGSTAVNNNTQLTVVLNAADTATAGTHTITVVTSAGTSNAQTFTVANNNVYDYNNDRVIDSSDINTLTRVALGDAACPLGKTCDINGDGSVNIADIITLVNLTTIRVSPYDYYNDGTVGPTDVNFLAQVAIGNNICPSGKICDLDGNGGVNIADVLSLTNLILNNSGLYYDYTNDGKFDTADLNYLAAQMNQNVPTCPVNKSCDINSDGQLDITDVVYLAKLLNTASSTSAPTPVAPTTAVYSAPLVTAPVAGARIPLGGTLVVNAQQPSAGVGSVYLYAFVQDSNGDGVINSNDTTITHENYRDLRTLSGPSYSLDLSRSWTYGGKTYSFKPGLLNIGVRAYTNNQWTSGATVTVTLVNSTVLGNNSNQTASALNALSAAATKPPTSQPQVGAQTGFNYTWNRDLQIGSEYPNDITALQTALTREGLYAGEVTGGFYNQTYRAVRKFQKKYGIKTSGYVGALTRAKLNSLYSY</sequence>
<dbReference type="EMBL" id="MFKU01000003">
    <property type="protein sequence ID" value="OGG49215.1"/>
    <property type="molecule type" value="Genomic_DNA"/>
</dbReference>
<evidence type="ECO:0000313" key="2">
    <source>
        <dbReference type="EMBL" id="OGG49215.1"/>
    </source>
</evidence>
<dbReference type="Gene3D" id="2.60.40.10">
    <property type="entry name" value="Immunoglobulins"/>
    <property type="match status" value="2"/>
</dbReference>
<dbReference type="AlphaFoldDB" id="A0A1F6CJ91"/>
<dbReference type="Proteomes" id="UP000178815">
    <property type="component" value="Unassembled WGS sequence"/>
</dbReference>
<evidence type="ECO:0000259" key="1">
    <source>
        <dbReference type="SMART" id="SM00635"/>
    </source>
</evidence>
<gene>
    <name evidence="2" type="ORF">A2678_00100</name>
</gene>
<dbReference type="Gene3D" id="2.60.40.1080">
    <property type="match status" value="1"/>
</dbReference>